<dbReference type="Gene3D" id="3.40.50.11090">
    <property type="match status" value="1"/>
</dbReference>
<evidence type="ECO:0000259" key="3">
    <source>
        <dbReference type="Pfam" id="PF00534"/>
    </source>
</evidence>
<protein>
    <submittedName>
        <fullName evidence="4">Glycosyl transferase family 1</fullName>
    </submittedName>
</protein>
<comment type="caution">
    <text evidence="4">The sequence shown here is derived from an EMBL/GenBank/DDBJ whole genome shotgun (WGS) entry which is preliminary data.</text>
</comment>
<proteinExistence type="predicted"/>
<dbReference type="CDD" id="cd03801">
    <property type="entry name" value="GT4_PimA-like"/>
    <property type="match status" value="1"/>
</dbReference>
<dbReference type="Pfam" id="PF00534">
    <property type="entry name" value="Glycos_transf_1"/>
    <property type="match status" value="1"/>
</dbReference>
<dbReference type="Gene3D" id="3.40.50.2000">
    <property type="entry name" value="Glycogen Phosphorylase B"/>
    <property type="match status" value="1"/>
</dbReference>
<dbReference type="Proteomes" id="UP000249260">
    <property type="component" value="Unassembled WGS sequence"/>
</dbReference>
<keyword evidence="1 4" id="KW-0808">Transferase</keyword>
<dbReference type="PANTHER" id="PTHR46401">
    <property type="entry name" value="GLYCOSYLTRANSFERASE WBBK-RELATED"/>
    <property type="match status" value="1"/>
</dbReference>
<evidence type="ECO:0000313" key="4">
    <source>
        <dbReference type="EMBL" id="RAP75739.1"/>
    </source>
</evidence>
<gene>
    <name evidence="4" type="ORF">DL346_09820</name>
</gene>
<keyword evidence="5" id="KW-1185">Reference proteome</keyword>
<evidence type="ECO:0000256" key="2">
    <source>
        <dbReference type="SAM" id="MobiDB-lite"/>
    </source>
</evidence>
<evidence type="ECO:0000256" key="1">
    <source>
        <dbReference type="ARBA" id="ARBA00022679"/>
    </source>
</evidence>
<dbReference type="GO" id="GO:0016757">
    <property type="term" value="F:glycosyltransferase activity"/>
    <property type="evidence" value="ECO:0007669"/>
    <property type="project" value="InterPro"/>
</dbReference>
<sequence>MAATNRRKKRRNRRIVKGKPKQRRKRTLRKIKKRPLRKKIRNRRKRIVRKKPKTIGYVISSCDISGGVAVICQHVNRLQARGLRTVLISMDQARSTIDWFPRQNVPIITLDAASQRHFDVVVATHWSTAHPALQLSADRKVYFVQSIESRFYPEGSPEFEAALQTYTLPFIYMTEAHWIQNWLLQNNGHQSVYVPNGIEEALFHPTEPIELKSGRVRVLLEGPILNPLKGMAEAFRVVKDLDCEVWCVSSNGEPEPDWRCDRFFSHVPMEHMKHIYSSCDILLKLSQVEGFFGPPMEMMACGGTAVVGNCTGHEEYIIDGYNALVVPLGNEDAAKESLNRLIHDSELRRQLTQNGMATVQNWRWDNTIDTLYRLFS</sequence>
<dbReference type="PANTHER" id="PTHR46401:SF2">
    <property type="entry name" value="GLYCOSYLTRANSFERASE WBBK-RELATED"/>
    <property type="match status" value="1"/>
</dbReference>
<reference evidence="4 5" key="1">
    <citation type="submission" date="2018-06" db="EMBL/GenBank/DDBJ databases">
        <title>Paenibacillus montanisoli sp. nov., isolated from mountain area soil.</title>
        <authorList>
            <person name="Wu M."/>
        </authorList>
    </citation>
    <scope>NUCLEOTIDE SEQUENCE [LARGE SCALE GENOMIC DNA]</scope>
    <source>
        <strain evidence="4 5">RA17</strain>
    </source>
</reference>
<accession>A0A328TZ22</accession>
<dbReference type="GO" id="GO:0009103">
    <property type="term" value="P:lipopolysaccharide biosynthetic process"/>
    <property type="evidence" value="ECO:0007669"/>
    <property type="project" value="TreeGrafter"/>
</dbReference>
<organism evidence="4 5">
    <name type="scientific">Paenibacillus montanisoli</name>
    <dbReference type="NCBI Taxonomy" id="2081970"/>
    <lineage>
        <taxon>Bacteria</taxon>
        <taxon>Bacillati</taxon>
        <taxon>Bacillota</taxon>
        <taxon>Bacilli</taxon>
        <taxon>Bacillales</taxon>
        <taxon>Paenibacillaceae</taxon>
        <taxon>Paenibacillus</taxon>
    </lineage>
</organism>
<dbReference type="EMBL" id="QLUW01000002">
    <property type="protein sequence ID" value="RAP75739.1"/>
    <property type="molecule type" value="Genomic_DNA"/>
</dbReference>
<name>A0A328TZ22_9BACL</name>
<evidence type="ECO:0000313" key="5">
    <source>
        <dbReference type="Proteomes" id="UP000249260"/>
    </source>
</evidence>
<feature type="domain" description="Glycosyl transferase family 1" evidence="3">
    <location>
        <begin position="263"/>
        <end position="355"/>
    </location>
</feature>
<dbReference type="AlphaFoldDB" id="A0A328TZ22"/>
<feature type="region of interest" description="Disordered" evidence="2">
    <location>
        <begin position="1"/>
        <end position="27"/>
    </location>
</feature>
<dbReference type="InterPro" id="IPR001296">
    <property type="entry name" value="Glyco_trans_1"/>
</dbReference>
<dbReference type="SUPFAM" id="SSF53756">
    <property type="entry name" value="UDP-Glycosyltransferase/glycogen phosphorylase"/>
    <property type="match status" value="1"/>
</dbReference>